<gene>
    <name evidence="2" type="ORF">BU24DRAFT_428674</name>
</gene>
<sequence length="147" mass="16983">MAEALAILGLTSNLISFIDFSFKVVSGSRKIRQSLEDTTAEIQELKNIIEDVKLHCEQAKQLEHSGRKLCPQERNIIEMAGKCSALVTDLQRAIESLRVRPDRWRTIEAFRIASQNLWRQNDIDSLRNRLIQLDERIKSNIGHIMQR</sequence>
<dbReference type="AlphaFoldDB" id="A0A6A5X884"/>
<dbReference type="EMBL" id="ML978079">
    <property type="protein sequence ID" value="KAF2009152.1"/>
    <property type="molecule type" value="Genomic_DNA"/>
</dbReference>
<keyword evidence="1" id="KW-0175">Coiled coil</keyword>
<feature type="coiled-coil region" evidence="1">
    <location>
        <begin position="28"/>
        <end position="62"/>
    </location>
</feature>
<dbReference type="Proteomes" id="UP000799778">
    <property type="component" value="Unassembled WGS sequence"/>
</dbReference>
<reference evidence="2" key="1">
    <citation type="journal article" date="2020" name="Stud. Mycol.">
        <title>101 Dothideomycetes genomes: a test case for predicting lifestyles and emergence of pathogens.</title>
        <authorList>
            <person name="Haridas S."/>
            <person name="Albert R."/>
            <person name="Binder M."/>
            <person name="Bloem J."/>
            <person name="Labutti K."/>
            <person name="Salamov A."/>
            <person name="Andreopoulos B."/>
            <person name="Baker S."/>
            <person name="Barry K."/>
            <person name="Bills G."/>
            <person name="Bluhm B."/>
            <person name="Cannon C."/>
            <person name="Castanera R."/>
            <person name="Culley D."/>
            <person name="Daum C."/>
            <person name="Ezra D."/>
            <person name="Gonzalez J."/>
            <person name="Henrissat B."/>
            <person name="Kuo A."/>
            <person name="Liang C."/>
            <person name="Lipzen A."/>
            <person name="Lutzoni F."/>
            <person name="Magnuson J."/>
            <person name="Mondo S."/>
            <person name="Nolan M."/>
            <person name="Ohm R."/>
            <person name="Pangilinan J."/>
            <person name="Park H.-J."/>
            <person name="Ramirez L."/>
            <person name="Alfaro M."/>
            <person name="Sun H."/>
            <person name="Tritt A."/>
            <person name="Yoshinaga Y."/>
            <person name="Zwiers L.-H."/>
            <person name="Turgeon B."/>
            <person name="Goodwin S."/>
            <person name="Spatafora J."/>
            <person name="Crous P."/>
            <person name="Grigoriev I."/>
        </authorList>
    </citation>
    <scope>NUCLEOTIDE SEQUENCE</scope>
    <source>
        <strain evidence="2">CBS 175.79</strain>
    </source>
</reference>
<evidence type="ECO:0008006" key="4">
    <source>
        <dbReference type="Google" id="ProtNLM"/>
    </source>
</evidence>
<dbReference type="GeneID" id="54286937"/>
<dbReference type="RefSeq" id="XP_033377491.1">
    <property type="nucleotide sequence ID" value="XM_033529540.1"/>
</dbReference>
<name>A0A6A5X884_9PLEO</name>
<accession>A0A6A5X884</accession>
<evidence type="ECO:0000313" key="2">
    <source>
        <dbReference type="EMBL" id="KAF2009152.1"/>
    </source>
</evidence>
<protein>
    <recommendedName>
        <fullName evidence="4">Fungal N-terminal domain-containing protein</fullName>
    </recommendedName>
</protein>
<organism evidence="2 3">
    <name type="scientific">Aaosphaeria arxii CBS 175.79</name>
    <dbReference type="NCBI Taxonomy" id="1450172"/>
    <lineage>
        <taxon>Eukaryota</taxon>
        <taxon>Fungi</taxon>
        <taxon>Dikarya</taxon>
        <taxon>Ascomycota</taxon>
        <taxon>Pezizomycotina</taxon>
        <taxon>Dothideomycetes</taxon>
        <taxon>Pleosporomycetidae</taxon>
        <taxon>Pleosporales</taxon>
        <taxon>Pleosporales incertae sedis</taxon>
        <taxon>Aaosphaeria</taxon>
    </lineage>
</organism>
<proteinExistence type="predicted"/>
<evidence type="ECO:0000256" key="1">
    <source>
        <dbReference type="SAM" id="Coils"/>
    </source>
</evidence>
<evidence type="ECO:0000313" key="3">
    <source>
        <dbReference type="Proteomes" id="UP000799778"/>
    </source>
</evidence>
<keyword evidence="3" id="KW-1185">Reference proteome</keyword>
<dbReference type="OrthoDB" id="3694244at2759"/>